<evidence type="ECO:0000256" key="1">
    <source>
        <dbReference type="ARBA" id="ARBA00022908"/>
    </source>
</evidence>
<gene>
    <name evidence="7" type="ORF">SAMN02745152_01169</name>
</gene>
<dbReference type="STRING" id="225004.SAMN02745152_01169"/>
<evidence type="ECO:0000313" key="7">
    <source>
        <dbReference type="EMBL" id="SJZ77338.1"/>
    </source>
</evidence>
<keyword evidence="1" id="KW-0229">DNA integration</keyword>
<evidence type="ECO:0000259" key="6">
    <source>
        <dbReference type="PROSITE" id="PS51736"/>
    </source>
</evidence>
<dbReference type="SUPFAM" id="SSF53041">
    <property type="entry name" value="Resolvase-like"/>
    <property type="match status" value="1"/>
</dbReference>
<dbReference type="PROSITE" id="PS51736">
    <property type="entry name" value="RECOMBINASES_3"/>
    <property type="match status" value="1"/>
</dbReference>
<dbReference type="EMBL" id="FUXC01000006">
    <property type="protein sequence ID" value="SJZ77338.1"/>
    <property type="molecule type" value="Genomic_DNA"/>
</dbReference>
<keyword evidence="2" id="KW-0238">DNA-binding</keyword>
<protein>
    <submittedName>
        <fullName evidence="7">Site-specific DNA recombinase</fullName>
    </submittedName>
</protein>
<dbReference type="GO" id="GO:0015074">
    <property type="term" value="P:DNA integration"/>
    <property type="evidence" value="ECO:0007669"/>
    <property type="project" value="UniProtKB-KW"/>
</dbReference>
<dbReference type="PROSITE" id="PS00397">
    <property type="entry name" value="RECOMBINASES_1"/>
    <property type="match status" value="1"/>
</dbReference>
<evidence type="ECO:0000313" key="8">
    <source>
        <dbReference type="Proteomes" id="UP000190395"/>
    </source>
</evidence>
<keyword evidence="3" id="KW-0233">DNA recombination</keyword>
<organism evidence="7 8">
    <name type="scientific">Treponema berlinense</name>
    <dbReference type="NCBI Taxonomy" id="225004"/>
    <lineage>
        <taxon>Bacteria</taxon>
        <taxon>Pseudomonadati</taxon>
        <taxon>Spirochaetota</taxon>
        <taxon>Spirochaetia</taxon>
        <taxon>Spirochaetales</taxon>
        <taxon>Treponemataceae</taxon>
        <taxon>Treponema</taxon>
    </lineage>
</organism>
<evidence type="ECO:0000256" key="3">
    <source>
        <dbReference type="ARBA" id="ARBA00023172"/>
    </source>
</evidence>
<name>A0A1T4NEX0_9SPIR</name>
<dbReference type="OrthoDB" id="9797501at2"/>
<reference evidence="7 8" key="1">
    <citation type="submission" date="2017-02" db="EMBL/GenBank/DDBJ databases">
        <authorList>
            <person name="Peterson S.W."/>
        </authorList>
    </citation>
    <scope>NUCLEOTIDE SEQUENCE [LARGE SCALE GENOMIC DNA]</scope>
    <source>
        <strain evidence="7 8">ATCC BAA-909</strain>
    </source>
</reference>
<dbReference type="SMART" id="SM00857">
    <property type="entry name" value="Resolvase"/>
    <property type="match status" value="1"/>
</dbReference>
<accession>A0A1T4NEX0</accession>
<evidence type="ECO:0000256" key="2">
    <source>
        <dbReference type="ARBA" id="ARBA00023125"/>
    </source>
</evidence>
<feature type="domain" description="Resolvase/invertase-type recombinase catalytic" evidence="6">
    <location>
        <begin position="1"/>
        <end position="143"/>
    </location>
</feature>
<dbReference type="PANTHER" id="PTHR30461:SF19">
    <property type="entry name" value="SITE-SPECIFIC RECOMBINASE RESOLVASE FAMILY"/>
    <property type="match status" value="1"/>
</dbReference>
<dbReference type="CDD" id="cd03768">
    <property type="entry name" value="SR_ResInv"/>
    <property type="match status" value="1"/>
</dbReference>
<evidence type="ECO:0000256" key="4">
    <source>
        <dbReference type="PIRSR" id="PIRSR606118-50"/>
    </source>
</evidence>
<dbReference type="RefSeq" id="WP_078930916.1">
    <property type="nucleotide sequence ID" value="NZ_CAMCOW010000001.1"/>
</dbReference>
<dbReference type="AlphaFoldDB" id="A0A1T4NEX0"/>
<dbReference type="PANTHER" id="PTHR30461">
    <property type="entry name" value="DNA-INVERTASE FROM LAMBDOID PROPHAGE"/>
    <property type="match status" value="1"/>
</dbReference>
<dbReference type="Proteomes" id="UP000190395">
    <property type="component" value="Unassembled WGS sequence"/>
</dbReference>
<dbReference type="GO" id="GO:0000150">
    <property type="term" value="F:DNA strand exchange activity"/>
    <property type="evidence" value="ECO:0007669"/>
    <property type="project" value="InterPro"/>
</dbReference>
<dbReference type="GeneID" id="303367411"/>
<sequence length="201" mass="23230">MTYGYIRVSTSHQNLENQQMEIEKFCQLNGLKIDSWIEEKISGTKRPENRKLGKILMNSAHSGDLIICTEISRFGRSLIMIMNVLQHFLENGVKVWTIKDGYRLGNDIQSKVLAFAFGLSAEIERQLISERTKVGLNRVRREGKHIGRKKGQKSTIYKLSQNSDYIKKEILQGRTKSSLARELGVSWKTLDRHLCRIMFKN</sequence>
<evidence type="ECO:0000256" key="5">
    <source>
        <dbReference type="PROSITE-ProRule" id="PRU10137"/>
    </source>
</evidence>
<dbReference type="InterPro" id="IPR006119">
    <property type="entry name" value="Resolv_N"/>
</dbReference>
<dbReference type="Pfam" id="PF00239">
    <property type="entry name" value="Resolvase"/>
    <property type="match status" value="1"/>
</dbReference>
<dbReference type="InterPro" id="IPR036162">
    <property type="entry name" value="Resolvase-like_N_sf"/>
</dbReference>
<dbReference type="Gene3D" id="3.40.50.1390">
    <property type="entry name" value="Resolvase, N-terminal catalytic domain"/>
    <property type="match status" value="1"/>
</dbReference>
<proteinExistence type="predicted"/>
<dbReference type="GO" id="GO:0003677">
    <property type="term" value="F:DNA binding"/>
    <property type="evidence" value="ECO:0007669"/>
    <property type="project" value="UniProtKB-KW"/>
</dbReference>
<dbReference type="InterPro" id="IPR006118">
    <property type="entry name" value="Recombinase_CS"/>
</dbReference>
<keyword evidence="8" id="KW-1185">Reference proteome</keyword>
<dbReference type="InterPro" id="IPR050639">
    <property type="entry name" value="SSR_resolvase"/>
</dbReference>
<feature type="active site" description="O-(5'-phospho-DNA)-serine intermediate" evidence="4 5">
    <location>
        <position position="9"/>
    </location>
</feature>